<reference evidence="2" key="1">
    <citation type="submission" date="2022-06" db="EMBL/GenBank/DDBJ databases">
        <title>Genome sequence of Phormidium yuhuli AB48 isolated from an industrial photobioreactor environment.</title>
        <authorList>
            <person name="Qiu Y."/>
            <person name="Noonan A.J.C."/>
            <person name="Dofher K."/>
            <person name="Koch M."/>
            <person name="Kieft B."/>
            <person name="Lin X."/>
            <person name="Ziels R.M."/>
            <person name="Hallam S.J."/>
        </authorList>
    </citation>
    <scope>NUCLEOTIDE SEQUENCE</scope>
    <source>
        <strain evidence="2">AB48</strain>
    </source>
</reference>
<evidence type="ECO:0000259" key="1">
    <source>
        <dbReference type="Pfam" id="PF20670"/>
    </source>
</evidence>
<organism evidence="2 3">
    <name type="scientific">Phormidium yuhuli AB48</name>
    <dbReference type="NCBI Taxonomy" id="2940671"/>
    <lineage>
        <taxon>Bacteria</taxon>
        <taxon>Bacillati</taxon>
        <taxon>Cyanobacteriota</taxon>
        <taxon>Cyanophyceae</taxon>
        <taxon>Oscillatoriophycideae</taxon>
        <taxon>Oscillatoriales</taxon>
        <taxon>Oscillatoriaceae</taxon>
        <taxon>Phormidium</taxon>
        <taxon>Phormidium yuhuli</taxon>
    </lineage>
</organism>
<feature type="domain" description="DUF6816" evidence="1">
    <location>
        <begin position="30"/>
        <end position="224"/>
    </location>
</feature>
<dbReference type="InterPro" id="IPR049213">
    <property type="entry name" value="DUF6816"/>
</dbReference>
<proteinExistence type="predicted"/>
<dbReference type="RefSeq" id="WP_252662880.1">
    <property type="nucleotide sequence ID" value="NZ_CP098611.1"/>
</dbReference>
<dbReference type="Proteomes" id="UP001056708">
    <property type="component" value="Chromosome"/>
</dbReference>
<dbReference type="EMBL" id="CP098611">
    <property type="protein sequence ID" value="USR90856.1"/>
    <property type="molecule type" value="Genomic_DNA"/>
</dbReference>
<evidence type="ECO:0000313" key="2">
    <source>
        <dbReference type="EMBL" id="USR90856.1"/>
    </source>
</evidence>
<sequence length="228" mass="25846">MPSALADSLSDRVERFPYWQRKPNVTVVNREDLLYPDWMAGTWDVTSTLLQLEAPLAPDLKSPGFEGNRRYLNQPLSFQVRFQANPKAGGVVGDRTFNSANISKAYFGDTTEIEIIPDADNPNRQVIDMAGGQELVSVVRGRSREQPEGDRFLSTEIIYQVFRTPGQIYFNEVETTTDYRQQDSSHIESEQLTAIYLSPKDPAYFRANGSPVALYRYHLELTRAESGK</sequence>
<evidence type="ECO:0000313" key="3">
    <source>
        <dbReference type="Proteomes" id="UP001056708"/>
    </source>
</evidence>
<keyword evidence="3" id="KW-1185">Reference proteome</keyword>
<accession>A0ABY5APK3</accession>
<protein>
    <recommendedName>
        <fullName evidence="1">DUF6816 domain-containing protein</fullName>
    </recommendedName>
</protein>
<gene>
    <name evidence="2" type="ORF">NEA10_18860</name>
</gene>
<name>A0ABY5APK3_9CYAN</name>
<dbReference type="Pfam" id="PF20670">
    <property type="entry name" value="DUF6816"/>
    <property type="match status" value="1"/>
</dbReference>